<feature type="compositionally biased region" description="Basic and acidic residues" evidence="3">
    <location>
        <begin position="335"/>
        <end position="346"/>
    </location>
</feature>
<dbReference type="Proteomes" id="UP001321749">
    <property type="component" value="Unassembled WGS sequence"/>
</dbReference>
<feature type="compositionally biased region" description="Polar residues" evidence="3">
    <location>
        <begin position="485"/>
        <end position="496"/>
    </location>
</feature>
<name>A0AAV9HP82_9PEZI</name>
<comment type="caution">
    <text evidence="5">The sequence shown here is derived from an EMBL/GenBank/DDBJ whole genome shotgun (WGS) entry which is preliminary data.</text>
</comment>
<reference evidence="5" key="2">
    <citation type="submission" date="2023-06" db="EMBL/GenBank/DDBJ databases">
        <authorList>
            <consortium name="Lawrence Berkeley National Laboratory"/>
            <person name="Mondo S.J."/>
            <person name="Hensen N."/>
            <person name="Bonometti L."/>
            <person name="Westerberg I."/>
            <person name="Brannstrom I.O."/>
            <person name="Guillou S."/>
            <person name="Cros-Aarteil S."/>
            <person name="Calhoun S."/>
            <person name="Haridas S."/>
            <person name="Kuo A."/>
            <person name="Pangilinan J."/>
            <person name="Riley R."/>
            <person name="Labutti K."/>
            <person name="Andreopoulos B."/>
            <person name="Lipzen A."/>
            <person name="Chen C."/>
            <person name="Yanf M."/>
            <person name="Daum C."/>
            <person name="Ng V."/>
            <person name="Clum A."/>
            <person name="Steindorff A."/>
            <person name="Ohm R."/>
            <person name="Martin F."/>
            <person name="Silar P."/>
            <person name="Natvig D."/>
            <person name="Lalanne C."/>
            <person name="Gautier V."/>
            <person name="Ament-Velasquez S.L."/>
            <person name="Kruys A."/>
            <person name="Hutchinson M.I."/>
            <person name="Powell A.J."/>
            <person name="Barry K."/>
            <person name="Miller A.N."/>
            <person name="Grigoriev I.V."/>
            <person name="Debuchy R."/>
            <person name="Gladieux P."/>
            <person name="Thoren M.H."/>
            <person name="Johannesson H."/>
        </authorList>
    </citation>
    <scope>NUCLEOTIDE SEQUENCE</scope>
    <source>
        <strain evidence="5">PSN324</strain>
    </source>
</reference>
<dbReference type="AlphaFoldDB" id="A0AAV9HP82"/>
<dbReference type="GO" id="GO:0000228">
    <property type="term" value="C:nuclear chromosome"/>
    <property type="evidence" value="ECO:0007669"/>
    <property type="project" value="TreeGrafter"/>
</dbReference>
<proteinExistence type="predicted"/>
<dbReference type="Pfam" id="PF05224">
    <property type="entry name" value="NDT80_PhoG"/>
    <property type="match status" value="1"/>
</dbReference>
<feature type="compositionally biased region" description="Polar residues" evidence="3">
    <location>
        <begin position="365"/>
        <end position="390"/>
    </location>
</feature>
<evidence type="ECO:0000313" key="6">
    <source>
        <dbReference type="Proteomes" id="UP001321749"/>
    </source>
</evidence>
<feature type="region of interest" description="Disordered" evidence="3">
    <location>
        <begin position="313"/>
        <end position="520"/>
    </location>
</feature>
<evidence type="ECO:0000256" key="3">
    <source>
        <dbReference type="SAM" id="MobiDB-lite"/>
    </source>
</evidence>
<feature type="domain" description="NDT80" evidence="4">
    <location>
        <begin position="88"/>
        <end position="325"/>
    </location>
</feature>
<feature type="compositionally biased region" description="Low complexity" evidence="3">
    <location>
        <begin position="446"/>
        <end position="458"/>
    </location>
</feature>
<dbReference type="InterPro" id="IPR024061">
    <property type="entry name" value="NDT80_DNA-bd_dom"/>
</dbReference>
<sequence>MANFSAMPGVSPGTDALGLTASGQSLGMDAFDTNMAFDEALLDSIQSVSNLPFTPTGYDFDGFSTTFEDPFSYTTRQFGESAAALTAADITEAYNGDAVSPQELDNKLLGFGALVPGKATLIDSTAQFVTPSMTAELYGMFFVAEDVFGADNNPNRPLELTCYRRNLWQCSGQITLPRHVSHYVDEQGRQAPAIELAASITAIESIDGKPTEIISIPWKSSNPAIGESESTKSAGAPPPIALDLSASQELDDGSNQVTIPVAWKRLQFKHATANNGRRKGLQQHYVVQINLLVKTKSGEYIKISEIQSGPVIVRGRSPRNFDSRKDVPLTGGAASDKRVLAEKRSMEGLSGGGSGPSTGPIPRYNHQQQPPDWSSSTPRPFSHHPQTPQHPNKKLAVSNSSLNNARPPVPSWGDAFAANPSLSPNPMSKSRPMPIALSLSEEEQQQQRSPPNRSGSSGAESPTAIAKSGFGGKGKEAAGGLRLGSGQQISTGNHRYSLSQQSNGGGGGSGSSIDSTNNPLASPLETADMLYEYFPLSLDDWMPPVDAIYRPHVVHHTIVPPEVKAQQVRSKTKRYFAAE</sequence>
<dbReference type="InterPro" id="IPR037141">
    <property type="entry name" value="NDT80_DNA-bd_dom_sf"/>
</dbReference>
<gene>
    <name evidence="5" type="ORF">QBC42DRAFT_287132</name>
</gene>
<dbReference type="EMBL" id="MU864983">
    <property type="protein sequence ID" value="KAK4461835.1"/>
    <property type="molecule type" value="Genomic_DNA"/>
</dbReference>
<dbReference type="GO" id="GO:0003700">
    <property type="term" value="F:DNA-binding transcription factor activity"/>
    <property type="evidence" value="ECO:0007669"/>
    <property type="project" value="UniProtKB-UniRule"/>
</dbReference>
<protein>
    <submittedName>
        <fullName evidence="5">Protein pacG</fullName>
    </submittedName>
</protein>
<feature type="DNA-binding region" description="NDT80" evidence="2">
    <location>
        <begin position="88"/>
        <end position="325"/>
    </location>
</feature>
<keyword evidence="6" id="KW-1185">Reference proteome</keyword>
<dbReference type="Gene3D" id="2.60.40.1390">
    <property type="entry name" value="NDT80 DNA-binding domain"/>
    <property type="match status" value="1"/>
</dbReference>
<dbReference type="GO" id="GO:0003677">
    <property type="term" value="F:DNA binding"/>
    <property type="evidence" value="ECO:0007669"/>
    <property type="project" value="UniProtKB-KW"/>
</dbReference>
<evidence type="ECO:0000313" key="5">
    <source>
        <dbReference type="EMBL" id="KAK4461835.1"/>
    </source>
</evidence>
<evidence type="ECO:0000256" key="2">
    <source>
        <dbReference type="PROSITE-ProRule" id="PRU00850"/>
    </source>
</evidence>
<dbReference type="GO" id="GO:0045944">
    <property type="term" value="P:positive regulation of transcription by RNA polymerase II"/>
    <property type="evidence" value="ECO:0007669"/>
    <property type="project" value="TreeGrafter"/>
</dbReference>
<dbReference type="GO" id="GO:0051321">
    <property type="term" value="P:meiotic cell cycle"/>
    <property type="evidence" value="ECO:0007669"/>
    <property type="project" value="TreeGrafter"/>
</dbReference>
<dbReference type="PANTHER" id="PTHR35144">
    <property type="entry name" value="MEIOSIS-SPECIFIC TRANSCRIPTION FACTOR NDT80"/>
    <property type="match status" value="1"/>
</dbReference>
<dbReference type="SUPFAM" id="SSF49417">
    <property type="entry name" value="p53-like transcription factors"/>
    <property type="match status" value="1"/>
</dbReference>
<reference evidence="5" key="1">
    <citation type="journal article" date="2023" name="Mol. Phylogenet. Evol.">
        <title>Genome-scale phylogeny and comparative genomics of the fungal order Sordariales.</title>
        <authorList>
            <person name="Hensen N."/>
            <person name="Bonometti L."/>
            <person name="Westerberg I."/>
            <person name="Brannstrom I.O."/>
            <person name="Guillou S."/>
            <person name="Cros-Aarteil S."/>
            <person name="Calhoun S."/>
            <person name="Haridas S."/>
            <person name="Kuo A."/>
            <person name="Mondo S."/>
            <person name="Pangilinan J."/>
            <person name="Riley R."/>
            <person name="LaButti K."/>
            <person name="Andreopoulos B."/>
            <person name="Lipzen A."/>
            <person name="Chen C."/>
            <person name="Yan M."/>
            <person name="Daum C."/>
            <person name="Ng V."/>
            <person name="Clum A."/>
            <person name="Steindorff A."/>
            <person name="Ohm R.A."/>
            <person name="Martin F."/>
            <person name="Silar P."/>
            <person name="Natvig D.O."/>
            <person name="Lalanne C."/>
            <person name="Gautier V."/>
            <person name="Ament-Velasquez S.L."/>
            <person name="Kruys A."/>
            <person name="Hutchinson M.I."/>
            <person name="Powell A.J."/>
            <person name="Barry K."/>
            <person name="Miller A.N."/>
            <person name="Grigoriev I.V."/>
            <person name="Debuchy R."/>
            <person name="Gladieux P."/>
            <person name="Hiltunen Thoren M."/>
            <person name="Johannesson H."/>
        </authorList>
    </citation>
    <scope>NUCLEOTIDE SEQUENCE</scope>
    <source>
        <strain evidence="5">PSN324</strain>
    </source>
</reference>
<dbReference type="InterPro" id="IPR008967">
    <property type="entry name" value="p53-like_TF_DNA-bd_sf"/>
</dbReference>
<evidence type="ECO:0000256" key="1">
    <source>
        <dbReference type="ARBA" id="ARBA00023125"/>
    </source>
</evidence>
<dbReference type="InterPro" id="IPR052605">
    <property type="entry name" value="Fungal_trans_regulator"/>
</dbReference>
<evidence type="ECO:0000259" key="4">
    <source>
        <dbReference type="PROSITE" id="PS51517"/>
    </source>
</evidence>
<dbReference type="PANTHER" id="PTHR35144:SF1">
    <property type="entry name" value="PROTEIN PACG"/>
    <property type="match status" value="1"/>
</dbReference>
<accession>A0AAV9HP82</accession>
<dbReference type="PROSITE" id="PS51517">
    <property type="entry name" value="NDT80"/>
    <property type="match status" value="1"/>
</dbReference>
<keyword evidence="1 2" id="KW-0238">DNA-binding</keyword>
<organism evidence="5 6">
    <name type="scientific">Cladorrhinum samala</name>
    <dbReference type="NCBI Taxonomy" id="585594"/>
    <lineage>
        <taxon>Eukaryota</taxon>
        <taxon>Fungi</taxon>
        <taxon>Dikarya</taxon>
        <taxon>Ascomycota</taxon>
        <taxon>Pezizomycotina</taxon>
        <taxon>Sordariomycetes</taxon>
        <taxon>Sordariomycetidae</taxon>
        <taxon>Sordariales</taxon>
        <taxon>Podosporaceae</taxon>
        <taxon>Cladorrhinum</taxon>
    </lineage>
</organism>